<accession>A0A511MUV9</accession>
<feature type="signal peptide" evidence="1">
    <location>
        <begin position="1"/>
        <end position="24"/>
    </location>
</feature>
<evidence type="ECO:0000313" key="2">
    <source>
        <dbReference type="EMBL" id="GEM44008.1"/>
    </source>
</evidence>
<gene>
    <name evidence="2" type="ORF">NN4_85270</name>
</gene>
<reference evidence="2 3" key="1">
    <citation type="submission" date="2019-07" db="EMBL/GenBank/DDBJ databases">
        <title>Whole genome shotgun sequence of Nocardia ninae NBRC 108245.</title>
        <authorList>
            <person name="Hosoyama A."/>
            <person name="Uohara A."/>
            <person name="Ohji S."/>
            <person name="Ichikawa N."/>
        </authorList>
    </citation>
    <scope>NUCLEOTIDE SEQUENCE [LARGE SCALE GENOMIC DNA]</scope>
    <source>
        <strain evidence="2 3">NBRC 108245</strain>
    </source>
</reference>
<feature type="chain" id="PRO_5039355505" description="Haemophore haem-binding domain-containing protein" evidence="1">
    <location>
        <begin position="25"/>
        <end position="129"/>
    </location>
</feature>
<keyword evidence="3" id="KW-1185">Reference proteome</keyword>
<dbReference type="EMBL" id="BJXA01000128">
    <property type="protein sequence ID" value="GEM44008.1"/>
    <property type="molecule type" value="Genomic_DNA"/>
</dbReference>
<evidence type="ECO:0000313" key="3">
    <source>
        <dbReference type="Proteomes" id="UP000321424"/>
    </source>
</evidence>
<dbReference type="AlphaFoldDB" id="A0A511MUV9"/>
<evidence type="ECO:0000256" key="1">
    <source>
        <dbReference type="SAM" id="SignalP"/>
    </source>
</evidence>
<evidence type="ECO:0008006" key="4">
    <source>
        <dbReference type="Google" id="ProtNLM"/>
    </source>
</evidence>
<protein>
    <recommendedName>
        <fullName evidence="4">Haemophore haem-binding domain-containing protein</fullName>
    </recommendedName>
</protein>
<keyword evidence="1" id="KW-0732">Signal</keyword>
<organism evidence="2 3">
    <name type="scientific">Nocardia ninae NBRC 108245</name>
    <dbReference type="NCBI Taxonomy" id="1210091"/>
    <lineage>
        <taxon>Bacteria</taxon>
        <taxon>Bacillati</taxon>
        <taxon>Actinomycetota</taxon>
        <taxon>Actinomycetes</taxon>
        <taxon>Mycobacteriales</taxon>
        <taxon>Nocardiaceae</taxon>
        <taxon>Nocardia</taxon>
    </lineage>
</organism>
<proteinExistence type="predicted"/>
<sequence>MQYHRVLAGILTIATLTLTGPALGAAHAAPPPVNKEEVKTCVNQELKDNNNRDYRVTDGELETLIKIVDAEIDKPRKSLNKAELKALRESVESQMRKQMPEASADSIDRIVENLPHYILDCVARARNKN</sequence>
<name>A0A511MUV9_9NOCA</name>
<dbReference type="Proteomes" id="UP000321424">
    <property type="component" value="Unassembled WGS sequence"/>
</dbReference>
<comment type="caution">
    <text evidence="2">The sequence shown here is derived from an EMBL/GenBank/DDBJ whole genome shotgun (WGS) entry which is preliminary data.</text>
</comment>